<feature type="domain" description="LTD" evidence="3">
    <location>
        <begin position="892"/>
        <end position="1035"/>
    </location>
</feature>
<dbReference type="RefSeq" id="WP_090233791.1">
    <property type="nucleotide sequence ID" value="NZ_FOJW01000002.1"/>
</dbReference>
<dbReference type="InterPro" id="IPR004843">
    <property type="entry name" value="Calcineurin-like_PHP"/>
</dbReference>
<evidence type="ECO:0000256" key="1">
    <source>
        <dbReference type="SAM" id="MobiDB-lite"/>
    </source>
</evidence>
<dbReference type="EMBL" id="FOJW01000002">
    <property type="protein sequence ID" value="SFA83565.1"/>
    <property type="molecule type" value="Genomic_DNA"/>
</dbReference>
<feature type="region of interest" description="Disordered" evidence="1">
    <location>
        <begin position="2033"/>
        <end position="2091"/>
    </location>
</feature>
<dbReference type="Proteomes" id="UP000198642">
    <property type="component" value="Unassembled WGS sequence"/>
</dbReference>
<feature type="compositionally biased region" description="Polar residues" evidence="1">
    <location>
        <begin position="1298"/>
        <end position="1307"/>
    </location>
</feature>
<gene>
    <name evidence="4" type="ORF">SAMN04488072_102206</name>
</gene>
<proteinExistence type="predicted"/>
<keyword evidence="2" id="KW-1133">Transmembrane helix</keyword>
<evidence type="ECO:0000259" key="3">
    <source>
        <dbReference type="PROSITE" id="PS51841"/>
    </source>
</evidence>
<name>A0A1I0W496_9BACI</name>
<dbReference type="Gene3D" id="3.60.21.10">
    <property type="match status" value="1"/>
</dbReference>
<evidence type="ECO:0000256" key="2">
    <source>
        <dbReference type="SAM" id="Phobius"/>
    </source>
</evidence>
<dbReference type="SUPFAM" id="SSF56300">
    <property type="entry name" value="Metallo-dependent phosphatases"/>
    <property type="match status" value="1"/>
</dbReference>
<keyword evidence="2" id="KW-0472">Membrane</keyword>
<keyword evidence="5" id="KW-1185">Reference proteome</keyword>
<feature type="region of interest" description="Disordered" evidence="1">
    <location>
        <begin position="1295"/>
        <end position="1315"/>
    </location>
</feature>
<dbReference type="Gene3D" id="2.60.40.1260">
    <property type="entry name" value="Lamin Tail domain"/>
    <property type="match status" value="2"/>
</dbReference>
<keyword evidence="2" id="KW-0812">Transmembrane</keyword>
<dbReference type="STRING" id="237679.SAMN04488072_102206"/>
<dbReference type="InterPro" id="IPR051918">
    <property type="entry name" value="STPP_CPPED1"/>
</dbReference>
<sequence length="2316" mass="257972">MGKQGRKARSYFSVVLVVILLITTIFPGPLATLHAAEIDKEEAELPVQTKQQTDNGNTILEVEHEHPSQLTESQNFTVEVSNEKAVAMTLHYKSEETKKDLQMERLDESSFTATIPGSDVTPKTIEYWFEAEMANEGNKTSLTYLAEVVKDTTDENTKGKTNQSLQKESTDRNKQPSEKTSKDTSTSANDTGTLADKTTETTESDTAEKTQTGAASQNKKQKEEAFTIDHNPITEINGEDDLTIEATVPNAANVTLTYHTGEQMQVDELAFSKVDGTDTYNVQIPSDNFWSPVFRYQITAEDKDGNAEKTNYIEAAVTFSETPDPKNMPTFLITEITPDTANIGGSDGYEFIEIYNNTDQSINMKDYKLKYGYPDGSETEWNLTKDKEIGSQETLVVWIHNGTNDHLNLDDFNENYGTKLTEDQVTIIEYNGMANGSERTLSITDNYGNDISKATYNETETDDTQPNQGITYQYPMEGTRMTKVGISEEANPAAILSGQVPNDPVAIDGSLESPVIGEPVIDVTNDAITAEVDVTSETDISGVNLFYKQSDAMGFESVSLNRTDDPSIYTISLPLNAIWSDKIRYYFTAANQAGESDTETKDIAIPQAEYDAQTVPRLLITEITPDTMNMNGSDAYEFIEIYNNSNQPINLQDYKLIYRYPTSTPDQDWDLTEDKVIGPQESFIVWIHNQGNQEATLEDFNAAYGLSLPESHVTIIENNGMANGSERTLLLTDDFGNVITEATYNNDADDVYSGQGITYKYPTEGHVMENVGTAASISPLTVFPEQIPQEPVKIDTDTEAPKIGDPSLEMTDEAIRVQIDITSEQQLNGVNLHFRQSESLEFETIHLASENDKTYTAKISMDDIWSDHIDYYFAASNQAGKTKTVTRTFELPQSDVDYQTIPPLLITEVVPDSSNANGADAYEFIEIYNNTTEDIDLDDYIIRYRYPNTGAENDLLWGLSMDQENVIIPSGESIVLWVINSGNPNMNGEDFNTHYGTNLTEGTDLIKIYNNGMSNSSERTLTVATKTGHELSYVNYNDVNGVDDTVANKGILYRFPHDGGTTSTKISSGEFDATPGTIMPEQVPEKKTELPADSTDPVVEDATNKEDLTSEESFKVSATITDDHQVKSVYLYYRTVEGNEFSKVSLERGDNDTYQHTIYEPELIGQENLAYYFVASDGKNQHTTEKETLSIAHPNAETGLRLNVDENELLSGEKLIKATEDAYTENIDLFLDDEQVTDTYMAMENEAYFAFDVSETNIFFQNGVTMGDEVLEIFDDTYTDFVTLTVPISPEKLEPGENTITIRSGNKVSPFDETSTENRDDFTIKNVRLVLLDGTIIYDPDYSDPNTNYAVGDSTGKQSVYDFTFTLEQEKFASAAYLFDTTAVEDGDHEIRAVLDDEDVTTTVITDNTAPVITPSVKGGKEYKGDLTIDADVQDANEVQDASAELDGNPISLPYETSSALLAPGEHEAVFTAEDAAGNVRKTDVTFSVVEEHPGLPDWQENKPDSTSADLSVRLNDPTEDAMDVGFYQGYQYTAEDTENLRISQNMTKTEPPQTKDPEDATMLTEYERSQLLQEDGEKFATESNTAFPYHRFDVTVDENVDPEDEIEVVWDGSSIEGRKVTMYAWNYTSGEWVELTSTIAGAEEFQLIGSVTGADYLQDGKVSVIVQDQVASSGEDFSLVWMTDTQYYSESYPYIYEDQVNWIVEHQNELNIEYVFHTGDLVNVYDDFDQWAVANQNMKVLDDTGIPYGVLAGNHDVDMKNNNYVNYNEYFGADRFEDRAYYGDSYENNRGHYDLLSVNGNDFIMLYMGWGVDQAGMDWMNDVLAAHPNRTAILSFHEYLLASGTRSPIGDDIFEQVVVPNDNVKAVLSGHYHNAQTLIDEIDDDGDGAADRSVYQMLADYQGGPEGGQGYLRILNFNMDSNTVDVQTYSPYLDEYNFYDPEDFPGKDEFAVDWNLEAEKKRVATDYVEVNVYTDEQIGLAEKVPSGEDATVTWDGLEPESEYFWYTIATDAYGGNTRSNIWGFTTVEGEVVPEEPEKPEVPEDPGDPNDKPEDPGEPDDQPGEPERPDDQTGKPLPNNQKQTVEADVSDGRAVIQDNVFEAVDQSGNIIIKLNAETAVLDLTKEQVAALKDKQIILTITNSDITLDIPASVFSGTGVASIDFEKLDDVKDALSPVYDFSITQGDTVIHEFAEGITLTFHVDEERVQDPLSVKLYHLNEETDEWDVIGGEYANGKVTAPLTHFSTFAVFEKEKATDDQETSVPEKPTADSGSGKGLPDTATNMFNYLFTGVILSTIGGGMLAMWYVRRKRFVKIE</sequence>
<dbReference type="InterPro" id="IPR029052">
    <property type="entry name" value="Metallo-depent_PP-like"/>
</dbReference>
<dbReference type="Pfam" id="PF00932">
    <property type="entry name" value="LTD"/>
    <property type="match status" value="3"/>
</dbReference>
<feature type="region of interest" description="Disordered" evidence="1">
    <location>
        <begin position="2255"/>
        <end position="2277"/>
    </location>
</feature>
<dbReference type="PROSITE" id="PS51841">
    <property type="entry name" value="LTD"/>
    <property type="match status" value="3"/>
</dbReference>
<dbReference type="InterPro" id="IPR036415">
    <property type="entry name" value="Lamin_tail_dom_sf"/>
</dbReference>
<evidence type="ECO:0000313" key="4">
    <source>
        <dbReference type="EMBL" id="SFA83565.1"/>
    </source>
</evidence>
<dbReference type="Pfam" id="PF00149">
    <property type="entry name" value="Metallophos"/>
    <property type="match status" value="1"/>
</dbReference>
<dbReference type="SUPFAM" id="SSF74853">
    <property type="entry name" value="Lamin A/C globular tail domain"/>
    <property type="match status" value="3"/>
</dbReference>
<dbReference type="PANTHER" id="PTHR43143:SF5">
    <property type="entry name" value="SECRETED PROTEIN"/>
    <property type="match status" value="1"/>
</dbReference>
<dbReference type="InterPro" id="IPR001322">
    <property type="entry name" value="Lamin_tail_dom"/>
</dbReference>
<accession>A0A1I0W496</accession>
<feature type="region of interest" description="Disordered" evidence="1">
    <location>
        <begin position="1063"/>
        <end position="1098"/>
    </location>
</feature>
<feature type="domain" description="LTD" evidence="3">
    <location>
        <begin position="606"/>
        <end position="746"/>
    </location>
</feature>
<dbReference type="PANTHER" id="PTHR43143">
    <property type="entry name" value="METALLOPHOSPHOESTERASE, CALCINEURIN SUPERFAMILY"/>
    <property type="match status" value="1"/>
</dbReference>
<dbReference type="GO" id="GO:0016787">
    <property type="term" value="F:hydrolase activity"/>
    <property type="evidence" value="ECO:0007669"/>
    <property type="project" value="InterPro"/>
</dbReference>
<protein>
    <submittedName>
        <fullName evidence="4">Lamin Tail Domain</fullName>
    </submittedName>
</protein>
<organism evidence="4 5">
    <name type="scientific">Lentibacillus halodurans</name>
    <dbReference type="NCBI Taxonomy" id="237679"/>
    <lineage>
        <taxon>Bacteria</taxon>
        <taxon>Bacillati</taxon>
        <taxon>Bacillota</taxon>
        <taxon>Bacilli</taxon>
        <taxon>Bacillales</taxon>
        <taxon>Bacillaceae</taxon>
        <taxon>Lentibacillus</taxon>
    </lineage>
</organism>
<reference evidence="4 5" key="1">
    <citation type="submission" date="2016-10" db="EMBL/GenBank/DDBJ databases">
        <authorList>
            <person name="de Groot N.N."/>
        </authorList>
    </citation>
    <scope>NUCLEOTIDE SEQUENCE [LARGE SCALE GENOMIC DNA]</scope>
    <source>
        <strain evidence="4 5">CGMCC 1.3702</strain>
    </source>
</reference>
<feature type="compositionally biased region" description="Polar residues" evidence="1">
    <location>
        <begin position="183"/>
        <end position="192"/>
    </location>
</feature>
<feature type="domain" description="LTD" evidence="3">
    <location>
        <begin position="317"/>
        <end position="458"/>
    </location>
</feature>
<evidence type="ECO:0000313" key="5">
    <source>
        <dbReference type="Proteomes" id="UP000198642"/>
    </source>
</evidence>
<feature type="transmembrane region" description="Helical" evidence="2">
    <location>
        <begin position="2284"/>
        <end position="2307"/>
    </location>
</feature>
<feature type="region of interest" description="Disordered" evidence="1">
    <location>
        <begin position="154"/>
        <end position="240"/>
    </location>
</feature>
<feature type="compositionally biased region" description="Polar residues" evidence="1">
    <location>
        <begin position="209"/>
        <end position="218"/>
    </location>
</feature>
<feature type="compositionally biased region" description="Basic and acidic residues" evidence="1">
    <location>
        <begin position="168"/>
        <end position="182"/>
    </location>
</feature>